<reference evidence="4" key="1">
    <citation type="submission" date="2023-06" db="EMBL/GenBank/DDBJ databases">
        <authorList>
            <person name="Delattre M."/>
        </authorList>
    </citation>
    <scope>NUCLEOTIDE SEQUENCE</scope>
    <source>
        <strain evidence="4">AF72</strain>
    </source>
</reference>
<keyword evidence="2" id="KW-0564">Palmitate</keyword>
<evidence type="ECO:0000313" key="4">
    <source>
        <dbReference type="EMBL" id="CAJ0563697.1"/>
    </source>
</evidence>
<dbReference type="Pfam" id="PF03803">
    <property type="entry name" value="Scramblase"/>
    <property type="match status" value="1"/>
</dbReference>
<evidence type="ECO:0000313" key="5">
    <source>
        <dbReference type="Proteomes" id="UP001177023"/>
    </source>
</evidence>
<evidence type="ECO:0000256" key="1">
    <source>
        <dbReference type="ARBA" id="ARBA00005350"/>
    </source>
</evidence>
<name>A0AA36C8B4_9BILA</name>
<gene>
    <name evidence="4" type="ORF">MSPICULIGERA_LOCUS2526</name>
</gene>
<comment type="similarity">
    <text evidence="1 2">Belongs to the phospholipid scramblase family.</text>
</comment>
<sequence length="355" mass="39724">MAPVEDIGHRCNYLVTHSSSQTLPSIHRTIDCPYTNYCIKFASSKLVFWSCPVANSVCSKSEFKVTTFDPEDSSYTATGTAYCCTGNLCNVMYTSQPGMNPVPGPAPQSHASQRGPGSQNPRQPMLMQAPQAPVGCPPGLEYLTILDRVVVEQKIEVFEVMTNWETANRYAIHNANWQQAYMAFEEDKMSCARQCCPNKRGYVMHVVDNYGREVMRITRPFKCCADMYWGNETTVEAPPGNVIGRVVEDIGSLGCCSHKFSLHMDGQQALKIDGPLDCCCCRICNVCGDQVFEIKTMQGEKIGDIRKKWTGFAQEYFTDADTFTCDFPVDLDVRMKATILAATFLVDFMFFEDNN</sequence>
<keyword evidence="5" id="KW-1185">Reference proteome</keyword>
<comment type="cofactor">
    <cofactor evidence="2">
        <name>Ca(2+)</name>
        <dbReference type="ChEBI" id="CHEBI:29108"/>
    </cofactor>
</comment>
<dbReference type="GO" id="GO:0005886">
    <property type="term" value="C:plasma membrane"/>
    <property type="evidence" value="ECO:0007669"/>
    <property type="project" value="TreeGrafter"/>
</dbReference>
<feature type="compositionally biased region" description="Polar residues" evidence="3">
    <location>
        <begin position="109"/>
        <end position="122"/>
    </location>
</feature>
<comment type="caution">
    <text evidence="4">The sequence shown here is derived from an EMBL/GenBank/DDBJ whole genome shotgun (WGS) entry which is preliminary data.</text>
</comment>
<dbReference type="Proteomes" id="UP001177023">
    <property type="component" value="Unassembled WGS sequence"/>
</dbReference>
<protein>
    <recommendedName>
        <fullName evidence="2">Phospholipid scramblase</fullName>
    </recommendedName>
</protein>
<accession>A0AA36C8B4</accession>
<dbReference type="AlphaFoldDB" id="A0AA36C8B4"/>
<dbReference type="GO" id="GO:0017128">
    <property type="term" value="F:phospholipid scramblase activity"/>
    <property type="evidence" value="ECO:0007669"/>
    <property type="project" value="InterPro"/>
</dbReference>
<feature type="non-terminal residue" evidence="4">
    <location>
        <position position="1"/>
    </location>
</feature>
<dbReference type="PANTHER" id="PTHR23248:SF63">
    <property type="entry name" value="PHOSPHOLIPID SCRAMBLASE"/>
    <property type="match status" value="1"/>
</dbReference>
<dbReference type="InterPro" id="IPR005552">
    <property type="entry name" value="Scramblase"/>
</dbReference>
<dbReference type="PANTHER" id="PTHR23248">
    <property type="entry name" value="PHOSPHOLIPID SCRAMBLASE-RELATED"/>
    <property type="match status" value="1"/>
</dbReference>
<comment type="function">
    <text evidence="2">May mediate accelerated ATP-independent bidirectional transbilayer migration of phospholipids upon binding calcium ions that results in a loss of phospholipid asymmetry in the plasma membrane.</text>
</comment>
<dbReference type="EMBL" id="CATQJA010000741">
    <property type="protein sequence ID" value="CAJ0563697.1"/>
    <property type="molecule type" value="Genomic_DNA"/>
</dbReference>
<organism evidence="4 5">
    <name type="scientific">Mesorhabditis spiculigera</name>
    <dbReference type="NCBI Taxonomy" id="96644"/>
    <lineage>
        <taxon>Eukaryota</taxon>
        <taxon>Metazoa</taxon>
        <taxon>Ecdysozoa</taxon>
        <taxon>Nematoda</taxon>
        <taxon>Chromadorea</taxon>
        <taxon>Rhabditida</taxon>
        <taxon>Rhabditina</taxon>
        <taxon>Rhabditomorpha</taxon>
        <taxon>Rhabditoidea</taxon>
        <taxon>Rhabditidae</taxon>
        <taxon>Mesorhabditinae</taxon>
        <taxon>Mesorhabditis</taxon>
    </lineage>
</organism>
<evidence type="ECO:0000256" key="3">
    <source>
        <dbReference type="SAM" id="MobiDB-lite"/>
    </source>
</evidence>
<feature type="region of interest" description="Disordered" evidence="3">
    <location>
        <begin position="100"/>
        <end position="128"/>
    </location>
</feature>
<keyword evidence="2" id="KW-0106">Calcium</keyword>
<proteinExistence type="inferred from homology"/>
<evidence type="ECO:0000256" key="2">
    <source>
        <dbReference type="RuleBase" id="RU363116"/>
    </source>
</evidence>
<keyword evidence="2" id="KW-0449">Lipoprotein</keyword>